<feature type="region of interest" description="Disordered" evidence="1">
    <location>
        <begin position="134"/>
        <end position="162"/>
    </location>
</feature>
<dbReference type="AlphaFoldDB" id="A0A1E3PHC9"/>
<feature type="region of interest" description="Disordered" evidence="1">
    <location>
        <begin position="187"/>
        <end position="283"/>
    </location>
</feature>
<feature type="compositionally biased region" description="Basic and acidic residues" evidence="1">
    <location>
        <begin position="267"/>
        <end position="283"/>
    </location>
</feature>
<keyword evidence="5" id="KW-1185">Reference proteome</keyword>
<sequence>MIIGVIQISGIAQIAVLATIEIAYTITVFVIRPFDTRANMNIYLVLMSFMRFISIMLSIAFVSSLGTHFETKSWIAYIIVALNLVVIIAYFLFPALYHIFELVILYKKNGRLSARPTQVYGHSKLARRRYEEIADNPSQSQSPLLSKEHKADPNISTSNFEGHARKAHEVKVNLTINTNFSNNGFSAVSPSSSTPGTPAEATTLTPSNFTMNKQMNIAHNGFYRPPRHRTSYDRVSPGYHSSQSPIYKKVDEKYSRNNDNEEFDFFNDEKKKKPDKKTKEEVKDPLGRVNVNYAIRESDLYYKPAGLFDDDVIENNSKVSHLNGGKRGNAVAVNDSANDVGSDRTTNIPNDDDISNQSLLNNAALHRKSTTLSTDYDTYQSVISLDTLTEKKVDNVGKSQRVGKKQGFFTSIQGWVSLNIKAPSRTTQNANSENPVDDLSPRGFEVLHRGPIKAMPQTEAGNVIAKNT</sequence>
<gene>
    <name evidence="4" type="ORF">NADFUDRAFT_83688</name>
</gene>
<proteinExistence type="predicted"/>
<keyword evidence="2" id="KW-0812">Transmembrane</keyword>
<feature type="transmembrane region" description="Helical" evidence="2">
    <location>
        <begin position="6"/>
        <end position="30"/>
    </location>
</feature>
<evidence type="ECO:0000313" key="4">
    <source>
        <dbReference type="EMBL" id="ODQ64823.1"/>
    </source>
</evidence>
<evidence type="ECO:0000256" key="1">
    <source>
        <dbReference type="SAM" id="MobiDB-lite"/>
    </source>
</evidence>
<feature type="region of interest" description="Disordered" evidence="1">
    <location>
        <begin position="323"/>
        <end position="356"/>
    </location>
</feature>
<dbReference type="OrthoDB" id="5312224at2759"/>
<evidence type="ECO:0000259" key="3">
    <source>
        <dbReference type="Pfam" id="PF06011"/>
    </source>
</evidence>
<dbReference type="STRING" id="857566.A0A1E3PHC9"/>
<dbReference type="InterPro" id="IPR010308">
    <property type="entry name" value="TRP_C"/>
</dbReference>
<feature type="compositionally biased region" description="Polar residues" evidence="1">
    <location>
        <begin position="335"/>
        <end position="356"/>
    </location>
</feature>
<feature type="domain" description="TRP C-terminal" evidence="3">
    <location>
        <begin position="1"/>
        <end position="103"/>
    </location>
</feature>
<dbReference type="GO" id="GO:0016020">
    <property type="term" value="C:membrane"/>
    <property type="evidence" value="ECO:0007669"/>
    <property type="project" value="TreeGrafter"/>
</dbReference>
<dbReference type="GO" id="GO:0055085">
    <property type="term" value="P:transmembrane transport"/>
    <property type="evidence" value="ECO:0007669"/>
    <property type="project" value="TreeGrafter"/>
</dbReference>
<keyword evidence="2" id="KW-1133">Transmembrane helix</keyword>
<evidence type="ECO:0000313" key="5">
    <source>
        <dbReference type="Proteomes" id="UP000095009"/>
    </source>
</evidence>
<dbReference type="EMBL" id="KV454411">
    <property type="protein sequence ID" value="ODQ64823.1"/>
    <property type="molecule type" value="Genomic_DNA"/>
</dbReference>
<reference evidence="4 5" key="1">
    <citation type="journal article" date="2016" name="Proc. Natl. Acad. Sci. U.S.A.">
        <title>Comparative genomics of biotechnologically important yeasts.</title>
        <authorList>
            <person name="Riley R."/>
            <person name="Haridas S."/>
            <person name="Wolfe K.H."/>
            <person name="Lopes M.R."/>
            <person name="Hittinger C.T."/>
            <person name="Goeker M."/>
            <person name="Salamov A.A."/>
            <person name="Wisecaver J.H."/>
            <person name="Long T.M."/>
            <person name="Calvey C.H."/>
            <person name="Aerts A.L."/>
            <person name="Barry K.W."/>
            <person name="Choi C."/>
            <person name="Clum A."/>
            <person name="Coughlan A.Y."/>
            <person name="Deshpande S."/>
            <person name="Douglass A.P."/>
            <person name="Hanson S.J."/>
            <person name="Klenk H.-P."/>
            <person name="LaButti K.M."/>
            <person name="Lapidus A."/>
            <person name="Lindquist E.A."/>
            <person name="Lipzen A.M."/>
            <person name="Meier-Kolthoff J.P."/>
            <person name="Ohm R.A."/>
            <person name="Otillar R.P."/>
            <person name="Pangilinan J.L."/>
            <person name="Peng Y."/>
            <person name="Rokas A."/>
            <person name="Rosa C.A."/>
            <person name="Scheuner C."/>
            <person name="Sibirny A.A."/>
            <person name="Slot J.C."/>
            <person name="Stielow J.B."/>
            <person name="Sun H."/>
            <person name="Kurtzman C.P."/>
            <person name="Blackwell M."/>
            <person name="Grigoriev I.V."/>
            <person name="Jeffries T.W."/>
        </authorList>
    </citation>
    <scope>NUCLEOTIDE SEQUENCE [LARGE SCALE GENOMIC DNA]</scope>
    <source>
        <strain evidence="4 5">DSM 6958</strain>
    </source>
</reference>
<feature type="compositionally biased region" description="Basic and acidic residues" evidence="1">
    <location>
        <begin position="248"/>
        <end position="259"/>
    </location>
</feature>
<dbReference type="PANTHER" id="PTHR31145">
    <property type="entry name" value="INTEGRAL MEMBRANE PROTEIN (AFU_ORTHOLOGUE AFUA_7G01610)"/>
    <property type="match status" value="1"/>
</dbReference>
<dbReference type="Proteomes" id="UP000095009">
    <property type="component" value="Unassembled WGS sequence"/>
</dbReference>
<evidence type="ECO:0000256" key="2">
    <source>
        <dbReference type="SAM" id="Phobius"/>
    </source>
</evidence>
<accession>A0A1E3PHC9</accession>
<name>A0A1E3PHC9_9ASCO</name>
<feature type="transmembrane region" description="Helical" evidence="2">
    <location>
        <begin position="42"/>
        <end position="62"/>
    </location>
</feature>
<feature type="compositionally biased region" description="Polar residues" evidence="1">
    <location>
        <begin position="187"/>
        <end position="217"/>
    </location>
</feature>
<protein>
    <recommendedName>
        <fullName evidence="3">TRP C-terminal domain-containing protein</fullName>
    </recommendedName>
</protein>
<organism evidence="4 5">
    <name type="scientific">Nadsonia fulvescens var. elongata DSM 6958</name>
    <dbReference type="NCBI Taxonomy" id="857566"/>
    <lineage>
        <taxon>Eukaryota</taxon>
        <taxon>Fungi</taxon>
        <taxon>Dikarya</taxon>
        <taxon>Ascomycota</taxon>
        <taxon>Saccharomycotina</taxon>
        <taxon>Dipodascomycetes</taxon>
        <taxon>Dipodascales</taxon>
        <taxon>Dipodascales incertae sedis</taxon>
        <taxon>Nadsonia</taxon>
    </lineage>
</organism>
<keyword evidence="2" id="KW-0472">Membrane</keyword>
<dbReference type="PANTHER" id="PTHR31145:SF6">
    <property type="entry name" value="INTEGRAL MEMBRANE PROTEIN (AFU_ORTHOLOGUE AFUA_7G01610)"/>
    <property type="match status" value="1"/>
</dbReference>
<dbReference type="InterPro" id="IPR040241">
    <property type="entry name" value="TRP_Flc/Pkd2-like"/>
</dbReference>
<dbReference type="Pfam" id="PF06011">
    <property type="entry name" value="TRP"/>
    <property type="match status" value="1"/>
</dbReference>
<feature type="transmembrane region" description="Helical" evidence="2">
    <location>
        <begin position="74"/>
        <end position="100"/>
    </location>
</feature>